<feature type="domain" description="DNA-directed DNA polymerase family A palm" evidence="9">
    <location>
        <begin position="421"/>
        <end position="624"/>
    </location>
</feature>
<evidence type="ECO:0000256" key="2">
    <source>
        <dbReference type="ARBA" id="ARBA00012417"/>
    </source>
</evidence>
<dbReference type="CDD" id="cd08639">
    <property type="entry name" value="DNA_pol_A_Aquificae_like"/>
    <property type="match status" value="1"/>
</dbReference>
<dbReference type="InterPro" id="IPR043502">
    <property type="entry name" value="DNA/RNA_pol_sf"/>
</dbReference>
<dbReference type="GO" id="GO:0006261">
    <property type="term" value="P:DNA-templated DNA replication"/>
    <property type="evidence" value="ECO:0007669"/>
    <property type="project" value="InterPro"/>
</dbReference>
<dbReference type="PANTHER" id="PTHR10133">
    <property type="entry name" value="DNA POLYMERASE I"/>
    <property type="match status" value="1"/>
</dbReference>
<comment type="caution">
    <text evidence="10">The sequence shown here is derived from an EMBL/GenBank/DDBJ whole genome shotgun (WGS) entry which is preliminary data.</text>
</comment>
<evidence type="ECO:0000256" key="4">
    <source>
        <dbReference type="ARBA" id="ARBA00022679"/>
    </source>
</evidence>
<name>A3IRZ6_9CHRO</name>
<dbReference type="GO" id="GO:0008408">
    <property type="term" value="F:3'-5' exonuclease activity"/>
    <property type="evidence" value="ECO:0007669"/>
    <property type="project" value="InterPro"/>
</dbReference>
<dbReference type="PROSITE" id="PS00447">
    <property type="entry name" value="DNA_POLYMERASE_A"/>
    <property type="match status" value="1"/>
</dbReference>
<keyword evidence="5" id="KW-0548">Nucleotidyltransferase</keyword>
<dbReference type="EC" id="2.7.7.7" evidence="2"/>
<evidence type="ECO:0000256" key="7">
    <source>
        <dbReference type="ARBA" id="ARBA00049244"/>
    </source>
</evidence>
<protein>
    <recommendedName>
        <fullName evidence="3">DNA polymerase I</fullName>
        <ecNumber evidence="2">2.7.7.7</ecNumber>
    </recommendedName>
</protein>
<dbReference type="Pfam" id="PF00476">
    <property type="entry name" value="DNA_pol_A"/>
    <property type="match status" value="1"/>
</dbReference>
<dbReference type="PANTHER" id="PTHR10133:SF62">
    <property type="entry name" value="DNA POLYMERASE THETA"/>
    <property type="match status" value="1"/>
</dbReference>
<dbReference type="SUPFAM" id="SSF53098">
    <property type="entry name" value="Ribonuclease H-like"/>
    <property type="match status" value="1"/>
</dbReference>
<evidence type="ECO:0000259" key="9">
    <source>
        <dbReference type="SMART" id="SM00482"/>
    </source>
</evidence>
<keyword evidence="6" id="KW-0239">DNA-directed DNA polymerase</keyword>
<dbReference type="Proteomes" id="UP000003781">
    <property type="component" value="Unassembled WGS sequence"/>
</dbReference>
<dbReference type="Gene3D" id="1.20.1060.10">
    <property type="entry name" value="Taq DNA Polymerase, Chain T, domain 4"/>
    <property type="match status" value="1"/>
</dbReference>
<dbReference type="PRINTS" id="PR00868">
    <property type="entry name" value="DNAPOLI"/>
</dbReference>
<dbReference type="SMART" id="SM00482">
    <property type="entry name" value="POLAc"/>
    <property type="match status" value="1"/>
</dbReference>
<evidence type="ECO:0000259" key="8">
    <source>
        <dbReference type="SMART" id="SM00474"/>
    </source>
</evidence>
<dbReference type="InterPro" id="IPR036397">
    <property type="entry name" value="RNaseH_sf"/>
</dbReference>
<evidence type="ECO:0000256" key="3">
    <source>
        <dbReference type="ARBA" id="ARBA00020311"/>
    </source>
</evidence>
<feature type="domain" description="3'-5' exonuclease" evidence="8">
    <location>
        <begin position="47"/>
        <end position="255"/>
    </location>
</feature>
<evidence type="ECO:0000256" key="6">
    <source>
        <dbReference type="ARBA" id="ARBA00022932"/>
    </source>
</evidence>
<dbReference type="OrthoDB" id="9806424at2"/>
<dbReference type="NCBIfam" id="NF011539">
    <property type="entry name" value="PRK14975.1-3"/>
    <property type="match status" value="1"/>
</dbReference>
<dbReference type="RefSeq" id="WP_008276154.1">
    <property type="nucleotide sequence ID" value="NZ_AAXW01000021.1"/>
</dbReference>
<dbReference type="GO" id="GO:0006302">
    <property type="term" value="P:double-strand break repair"/>
    <property type="evidence" value="ECO:0007669"/>
    <property type="project" value="TreeGrafter"/>
</dbReference>
<dbReference type="eggNOG" id="COG0749">
    <property type="taxonomic scope" value="Bacteria"/>
</dbReference>
<accession>A3IRZ6</accession>
<proteinExistence type="inferred from homology"/>
<dbReference type="EMBL" id="AAXW01000021">
    <property type="protein sequence ID" value="EAZ90674.1"/>
    <property type="molecule type" value="Genomic_DNA"/>
</dbReference>
<dbReference type="SUPFAM" id="SSF56672">
    <property type="entry name" value="DNA/RNA polymerases"/>
    <property type="match status" value="1"/>
</dbReference>
<dbReference type="InterPro" id="IPR019760">
    <property type="entry name" value="DNA-dir_DNA_pol_A_CS"/>
</dbReference>
<dbReference type="SMART" id="SM00474">
    <property type="entry name" value="35EXOc"/>
    <property type="match status" value="1"/>
</dbReference>
<dbReference type="Gene3D" id="1.10.150.20">
    <property type="entry name" value="5' to 3' exonuclease, C-terminal subdomain"/>
    <property type="match status" value="1"/>
</dbReference>
<keyword evidence="4" id="KW-0808">Transferase</keyword>
<dbReference type="Pfam" id="PF01612">
    <property type="entry name" value="DNA_pol_A_exo1"/>
    <property type="match status" value="1"/>
</dbReference>
<dbReference type="Gene3D" id="3.30.420.10">
    <property type="entry name" value="Ribonuclease H-like superfamily/Ribonuclease H"/>
    <property type="match status" value="1"/>
</dbReference>
<evidence type="ECO:0000256" key="5">
    <source>
        <dbReference type="ARBA" id="ARBA00022695"/>
    </source>
</evidence>
<evidence type="ECO:0000256" key="1">
    <source>
        <dbReference type="ARBA" id="ARBA00007705"/>
    </source>
</evidence>
<dbReference type="InterPro" id="IPR002562">
    <property type="entry name" value="3'-5'_exonuclease_dom"/>
</dbReference>
<dbReference type="InterPro" id="IPR002298">
    <property type="entry name" value="DNA_polymerase_A"/>
</dbReference>
<evidence type="ECO:0000313" key="10">
    <source>
        <dbReference type="EMBL" id="EAZ90674.1"/>
    </source>
</evidence>
<gene>
    <name evidence="10" type="ORF">CY0110_32040</name>
</gene>
<organism evidence="10 11">
    <name type="scientific">Crocosphaera chwakensis CCY0110</name>
    <dbReference type="NCBI Taxonomy" id="391612"/>
    <lineage>
        <taxon>Bacteria</taxon>
        <taxon>Bacillati</taxon>
        <taxon>Cyanobacteriota</taxon>
        <taxon>Cyanophyceae</taxon>
        <taxon>Oscillatoriophycideae</taxon>
        <taxon>Chroococcales</taxon>
        <taxon>Aphanothecaceae</taxon>
        <taxon>Crocosphaera</taxon>
        <taxon>Crocosphaera chwakensis</taxon>
    </lineage>
</organism>
<reference evidence="10 11" key="1">
    <citation type="submission" date="2007-03" db="EMBL/GenBank/DDBJ databases">
        <authorList>
            <person name="Stal L."/>
            <person name="Ferriera S."/>
            <person name="Johnson J."/>
            <person name="Kravitz S."/>
            <person name="Beeson K."/>
            <person name="Sutton G."/>
            <person name="Rogers Y.-H."/>
            <person name="Friedman R."/>
            <person name="Frazier M."/>
            <person name="Venter J.C."/>
        </authorList>
    </citation>
    <scope>NUCLEOTIDE SEQUENCE [LARGE SCALE GENOMIC DNA]</scope>
    <source>
        <strain evidence="10 11">CCY0110</strain>
    </source>
</reference>
<evidence type="ECO:0000313" key="11">
    <source>
        <dbReference type="Proteomes" id="UP000003781"/>
    </source>
</evidence>
<sequence>MATKQLTLVLADTDGSSKDKLGIDLTNLDSLLEKYSKNLTPYPNADYKIIKDDESLVTALKELETHTVVGLDIETTGLDPHTSEISLIQIAAPNRPVILIEFRSITHKESLRRFIEHHKIPKVGHNLAFEIQFLTKHLGINPVKTAWIDTMLMAQLLAAGLPPTLEDDIKAGVLPIPNLNQSIKNKKKLKQELNRNLPGSYSLMRVAARELGYSLDKSLQVSDWGKPLTQEQLQYAANDAAVVLPLRDTFRSKIIENQLADAIQVELGALARVAQMGLMGMGLDLDRWGELAKEIETRREDAAKIACEVLKPDHAQLNLFGGEASINLDSNEQVIAALARLGIHTNSTSKDTLDKLSENHPEVFTIIEYRHWSKAHSSFGEKLPTFVNPVTHRIHPNVNQMRAASGRFSFSNPNLQQIPRERQYRSCFVPASGYKLIIADYSQIELRIAAEIANDSVMIDAYCNEKDLHRLTAALVSGKPLDEVTKQERQLGKAVNFGLIYGMGATKLRIYAETNYGVKMSIEEAQRFRDNFFKGYPGLHQWHQDTAFKLRTTKVKDIRTLSGRLRRWKDEPPLTSLLNTPVQGTSADITKLALHKLNTDLDELGGFPIVVVHDEIVLEVPEVHVAEGSTMLEEAMISAGKRFLKSVPVVVEATIADTWAEK</sequence>
<dbReference type="InterPro" id="IPR001098">
    <property type="entry name" value="DNA-dir_DNA_pol_A_palm_dom"/>
</dbReference>
<dbReference type="Gene3D" id="3.30.70.370">
    <property type="match status" value="1"/>
</dbReference>
<dbReference type="InterPro" id="IPR012337">
    <property type="entry name" value="RNaseH-like_sf"/>
</dbReference>
<dbReference type="GO" id="GO:0003887">
    <property type="term" value="F:DNA-directed DNA polymerase activity"/>
    <property type="evidence" value="ECO:0007669"/>
    <property type="project" value="UniProtKB-KW"/>
</dbReference>
<comment type="catalytic activity">
    <reaction evidence="7">
        <text>DNA(n) + a 2'-deoxyribonucleoside 5'-triphosphate = DNA(n+1) + diphosphate</text>
        <dbReference type="Rhea" id="RHEA:22508"/>
        <dbReference type="Rhea" id="RHEA-COMP:17339"/>
        <dbReference type="Rhea" id="RHEA-COMP:17340"/>
        <dbReference type="ChEBI" id="CHEBI:33019"/>
        <dbReference type="ChEBI" id="CHEBI:61560"/>
        <dbReference type="ChEBI" id="CHEBI:173112"/>
        <dbReference type="EC" id="2.7.7.7"/>
    </reaction>
</comment>
<dbReference type="GO" id="GO:0003677">
    <property type="term" value="F:DNA binding"/>
    <property type="evidence" value="ECO:0007669"/>
    <property type="project" value="InterPro"/>
</dbReference>
<keyword evidence="11" id="KW-1185">Reference proteome</keyword>
<comment type="similarity">
    <text evidence="1">Belongs to the DNA polymerase type-A family.</text>
</comment>
<dbReference type="AlphaFoldDB" id="A3IRZ6"/>